<dbReference type="GO" id="GO:0045335">
    <property type="term" value="C:phagocytic vesicle"/>
    <property type="evidence" value="ECO:0007669"/>
    <property type="project" value="TreeGrafter"/>
</dbReference>
<organism evidence="3 4">
    <name type="scientific">Dolichospermum planctonicum</name>
    <dbReference type="NCBI Taxonomy" id="136072"/>
    <lineage>
        <taxon>Bacteria</taxon>
        <taxon>Bacillati</taxon>
        <taxon>Cyanobacteriota</taxon>
        <taxon>Cyanophyceae</taxon>
        <taxon>Nostocales</taxon>
        <taxon>Aphanizomenonaceae</taxon>
        <taxon>Dolichospermum</taxon>
    </lineage>
</organism>
<dbReference type="EMBL" id="BJCF01000013">
    <property type="protein sequence ID" value="GCL41866.1"/>
    <property type="molecule type" value="Genomic_DNA"/>
</dbReference>
<dbReference type="InterPro" id="IPR052487">
    <property type="entry name" value="Galactose-binding_lectin"/>
</dbReference>
<reference evidence="4" key="1">
    <citation type="submission" date="2019-02" db="EMBL/GenBank/DDBJ databases">
        <title>Draft genome sequence of Dolichospermum planctonicum NIES-80.</title>
        <authorList>
            <person name="Yamaguchi H."/>
            <person name="Suzuki S."/>
            <person name="Kawachi M."/>
        </authorList>
    </citation>
    <scope>NUCLEOTIDE SEQUENCE [LARGE SCALE GENOMIC DNA]</scope>
    <source>
        <strain evidence="4">NIES-80</strain>
    </source>
</reference>
<feature type="domain" description="H-type lectin" evidence="2">
    <location>
        <begin position="88"/>
        <end position="153"/>
    </location>
</feature>
<dbReference type="GO" id="GO:0070492">
    <property type="term" value="F:oligosaccharide binding"/>
    <property type="evidence" value="ECO:0007669"/>
    <property type="project" value="TreeGrafter"/>
</dbReference>
<evidence type="ECO:0000313" key="4">
    <source>
        <dbReference type="Proteomes" id="UP000299367"/>
    </source>
</evidence>
<feature type="signal peptide" evidence="1">
    <location>
        <begin position="1"/>
        <end position="25"/>
    </location>
</feature>
<gene>
    <name evidence="3" type="ORF">NIES80_15640</name>
</gene>
<dbReference type="Gene3D" id="2.60.40.2080">
    <property type="match status" value="1"/>
</dbReference>
<keyword evidence="1" id="KW-0732">Signal</keyword>
<dbReference type="InterPro" id="IPR037221">
    <property type="entry name" value="H-type_lectin_dom_sf"/>
</dbReference>
<evidence type="ECO:0000259" key="2">
    <source>
        <dbReference type="Pfam" id="PF09458"/>
    </source>
</evidence>
<dbReference type="OrthoDB" id="447835at2"/>
<dbReference type="RefSeq" id="WP_137907544.1">
    <property type="nucleotide sequence ID" value="NZ_BJCF01000013.1"/>
</dbReference>
<sequence>MKRIAGILSLLLCLATFFVSPSALADVSPFPVTTSSPVSVTVLDENDPIWKLSSPTFTSQGGTVYHGYVINPKLWNLQTGTGLRQFVTHIYFEEPYQNIPTVTVSLTGLDTNNLANQRIVVKPINITLTGFDLEFSTWADSGVYSVWSNWTAFGNNA</sequence>
<dbReference type="Proteomes" id="UP000299367">
    <property type="component" value="Unassembled WGS sequence"/>
</dbReference>
<feature type="chain" id="PRO_5019794430" description="H-type lectin domain-containing protein" evidence="1">
    <location>
        <begin position="26"/>
        <end position="157"/>
    </location>
</feature>
<proteinExistence type="predicted"/>
<name>A0A480AD10_9CYAN</name>
<protein>
    <recommendedName>
        <fullName evidence="2">H-type lectin domain-containing protein</fullName>
    </recommendedName>
</protein>
<accession>A0A480AD10</accession>
<dbReference type="InterPro" id="IPR019019">
    <property type="entry name" value="H-type_lectin_domain"/>
</dbReference>
<dbReference type="GO" id="GO:0009986">
    <property type="term" value="C:cell surface"/>
    <property type="evidence" value="ECO:0007669"/>
    <property type="project" value="TreeGrafter"/>
</dbReference>
<dbReference type="PANTHER" id="PTHR46938">
    <property type="entry name" value="DISCOIDIN-1 SUBUNIT A-RELATED-RELATED"/>
    <property type="match status" value="1"/>
</dbReference>
<evidence type="ECO:0000256" key="1">
    <source>
        <dbReference type="SAM" id="SignalP"/>
    </source>
</evidence>
<dbReference type="GO" id="GO:0098636">
    <property type="term" value="C:protein complex involved in cell adhesion"/>
    <property type="evidence" value="ECO:0007669"/>
    <property type="project" value="TreeGrafter"/>
</dbReference>
<dbReference type="AlphaFoldDB" id="A0A480AD10"/>
<evidence type="ECO:0000313" key="3">
    <source>
        <dbReference type="EMBL" id="GCL41866.1"/>
    </source>
</evidence>
<dbReference type="GO" id="GO:0030247">
    <property type="term" value="F:polysaccharide binding"/>
    <property type="evidence" value="ECO:0007669"/>
    <property type="project" value="TreeGrafter"/>
</dbReference>
<dbReference type="SUPFAM" id="SSF141086">
    <property type="entry name" value="Agglutinin HPA-like"/>
    <property type="match status" value="1"/>
</dbReference>
<dbReference type="GO" id="GO:0098609">
    <property type="term" value="P:cell-cell adhesion"/>
    <property type="evidence" value="ECO:0007669"/>
    <property type="project" value="TreeGrafter"/>
</dbReference>
<comment type="caution">
    <text evidence="3">The sequence shown here is derived from an EMBL/GenBank/DDBJ whole genome shotgun (WGS) entry which is preliminary data.</text>
</comment>
<dbReference type="GO" id="GO:0046871">
    <property type="term" value="F:N-acetylgalactosamine binding"/>
    <property type="evidence" value="ECO:0007669"/>
    <property type="project" value="TreeGrafter"/>
</dbReference>
<dbReference type="Pfam" id="PF09458">
    <property type="entry name" value="H_lectin"/>
    <property type="match status" value="1"/>
</dbReference>